<evidence type="ECO:0000256" key="8">
    <source>
        <dbReference type="ARBA" id="ARBA00035585"/>
    </source>
</evidence>
<dbReference type="AlphaFoldDB" id="A0AB94IRK6"/>
<evidence type="ECO:0000256" key="3">
    <source>
        <dbReference type="ARBA" id="ARBA00022692"/>
    </source>
</evidence>
<proteinExistence type="inferred from homology"/>
<comment type="catalytic activity">
    <reaction evidence="8">
        <text>fluoride(in) = fluoride(out)</text>
        <dbReference type="Rhea" id="RHEA:76159"/>
        <dbReference type="ChEBI" id="CHEBI:17051"/>
    </reaction>
    <physiologicalReaction direction="left-to-right" evidence="8">
        <dbReference type="Rhea" id="RHEA:76160"/>
    </physiologicalReaction>
</comment>
<dbReference type="EMBL" id="ALAN01000040">
    <property type="protein sequence ID" value="ETI69721.1"/>
    <property type="molecule type" value="Genomic_DNA"/>
</dbReference>
<dbReference type="NCBIfam" id="TIGR00494">
    <property type="entry name" value="crcB"/>
    <property type="match status" value="1"/>
</dbReference>
<keyword evidence="12" id="KW-1185">Reference proteome</keyword>
<feature type="binding site" evidence="10">
    <location>
        <position position="76"/>
    </location>
    <ligand>
        <name>Na(+)</name>
        <dbReference type="ChEBI" id="CHEBI:29101"/>
        <note>structural</note>
    </ligand>
</feature>
<keyword evidence="10" id="KW-0479">Metal-binding</keyword>
<evidence type="ECO:0000256" key="10">
    <source>
        <dbReference type="HAMAP-Rule" id="MF_00454"/>
    </source>
</evidence>
<keyword evidence="3 10" id="KW-0812">Transmembrane</keyword>
<comment type="activity regulation">
    <text evidence="10">Na(+) is not transported, but it plays an essential structural role and its presence is essential for fluoride channel function.</text>
</comment>
<dbReference type="GO" id="GO:0062054">
    <property type="term" value="F:fluoride channel activity"/>
    <property type="evidence" value="ECO:0007669"/>
    <property type="project" value="UniProtKB-UniRule"/>
</dbReference>
<evidence type="ECO:0000313" key="11">
    <source>
        <dbReference type="EMBL" id="ETI69721.1"/>
    </source>
</evidence>
<evidence type="ECO:0000256" key="4">
    <source>
        <dbReference type="ARBA" id="ARBA00022989"/>
    </source>
</evidence>
<dbReference type="PANTHER" id="PTHR28259">
    <property type="entry name" value="FLUORIDE EXPORT PROTEIN 1-RELATED"/>
    <property type="match status" value="1"/>
</dbReference>
<comment type="subcellular location">
    <subcellularLocation>
        <location evidence="1 10">Cell membrane</location>
        <topology evidence="1 10">Multi-pass membrane protein</topology>
    </subcellularLocation>
</comment>
<reference evidence="11 12" key="1">
    <citation type="journal article" date="2014" name="Environ. Microbiol.">
        <title>The nitrate-ammonifying and nosZ-carrying bacterium Bacillus vireti is a potent source and sink for nitric and nitrous oxide under high nitrate conditions.</title>
        <authorList>
            <person name="Mania D."/>
            <person name="Heylen K."/>
            <person name="van Spanning R.J."/>
            <person name="Frostegard A."/>
        </authorList>
    </citation>
    <scope>NUCLEOTIDE SEQUENCE [LARGE SCALE GENOMIC DNA]</scope>
    <source>
        <strain evidence="11 12">LMG 21834</strain>
    </source>
</reference>
<keyword evidence="2 10" id="KW-1003">Cell membrane</keyword>
<keyword evidence="10" id="KW-0406">Ion transport</keyword>
<evidence type="ECO:0000256" key="1">
    <source>
        <dbReference type="ARBA" id="ARBA00004651"/>
    </source>
</evidence>
<organism evidence="11 12">
    <name type="scientific">Neobacillus vireti LMG 21834</name>
    <dbReference type="NCBI Taxonomy" id="1131730"/>
    <lineage>
        <taxon>Bacteria</taxon>
        <taxon>Bacillati</taxon>
        <taxon>Bacillota</taxon>
        <taxon>Bacilli</taxon>
        <taxon>Bacillales</taxon>
        <taxon>Bacillaceae</taxon>
        <taxon>Neobacillus</taxon>
    </lineage>
</organism>
<keyword evidence="10" id="KW-0915">Sodium</keyword>
<evidence type="ECO:0000256" key="6">
    <source>
        <dbReference type="ARBA" id="ARBA00023303"/>
    </source>
</evidence>
<dbReference type="RefSeq" id="WP_024027400.1">
    <property type="nucleotide sequence ID" value="NZ_ALAN01000040.1"/>
</dbReference>
<evidence type="ECO:0000256" key="5">
    <source>
        <dbReference type="ARBA" id="ARBA00023136"/>
    </source>
</evidence>
<feature type="binding site" evidence="10">
    <location>
        <position position="73"/>
    </location>
    <ligand>
        <name>Na(+)</name>
        <dbReference type="ChEBI" id="CHEBI:29101"/>
        <note>structural</note>
    </ligand>
</feature>
<evidence type="ECO:0000313" key="12">
    <source>
        <dbReference type="Proteomes" id="UP000018877"/>
    </source>
</evidence>
<feature type="transmembrane region" description="Helical" evidence="10">
    <location>
        <begin position="61"/>
        <end position="78"/>
    </location>
</feature>
<feature type="transmembrane region" description="Helical" evidence="10">
    <location>
        <begin position="5"/>
        <end position="22"/>
    </location>
</feature>
<keyword evidence="10" id="KW-0813">Transport</keyword>
<comment type="function">
    <text evidence="9 10">Fluoride-specific ion channel. Important for reducing fluoride concentration in the cell, thus reducing its toxicity.</text>
</comment>
<keyword evidence="5 10" id="KW-0472">Membrane</keyword>
<evidence type="ECO:0000256" key="9">
    <source>
        <dbReference type="ARBA" id="ARBA00049940"/>
    </source>
</evidence>
<gene>
    <name evidence="10" type="primary">fluC</name>
    <name evidence="10" type="synonym">crcB</name>
    <name evidence="11" type="ORF">BAVI_05929</name>
</gene>
<dbReference type="GO" id="GO:0046872">
    <property type="term" value="F:metal ion binding"/>
    <property type="evidence" value="ECO:0007669"/>
    <property type="project" value="UniProtKB-KW"/>
</dbReference>
<dbReference type="HAMAP" id="MF_00454">
    <property type="entry name" value="FluC"/>
    <property type="match status" value="1"/>
</dbReference>
<keyword evidence="6 10" id="KW-0407">Ion channel</keyword>
<comment type="caution">
    <text evidence="11">The sequence shown here is derived from an EMBL/GenBank/DDBJ whole genome shotgun (WGS) entry which is preliminary data.</text>
</comment>
<dbReference type="GO" id="GO:0005886">
    <property type="term" value="C:plasma membrane"/>
    <property type="evidence" value="ECO:0007669"/>
    <property type="project" value="UniProtKB-SubCell"/>
</dbReference>
<comment type="similarity">
    <text evidence="7 10">Belongs to the fluoride channel Fluc/FEX (TC 1.A.43) family.</text>
</comment>
<name>A0AB94IRK6_9BACI</name>
<sequence length="125" mass="13501">MKMVYVAVGIGGVVGAIARFLLDSLISRTVLPPSSGILIVNLLGCFIIGFFLALKHSRFSAIFRIGFVTGFIGSFTTFSSFSLKALELFMKWGIRTSLLYITLTIIGGFCFVHLGQSVALVVEEG</sequence>
<keyword evidence="4 10" id="KW-1133">Transmembrane helix</keyword>
<dbReference type="Proteomes" id="UP000018877">
    <property type="component" value="Unassembled WGS sequence"/>
</dbReference>
<dbReference type="Pfam" id="PF02537">
    <property type="entry name" value="CRCB"/>
    <property type="match status" value="1"/>
</dbReference>
<feature type="transmembrane region" description="Helical" evidence="10">
    <location>
        <begin position="98"/>
        <end position="122"/>
    </location>
</feature>
<dbReference type="GO" id="GO:0140114">
    <property type="term" value="P:cellular detoxification of fluoride"/>
    <property type="evidence" value="ECO:0007669"/>
    <property type="project" value="UniProtKB-UniRule"/>
</dbReference>
<evidence type="ECO:0000256" key="7">
    <source>
        <dbReference type="ARBA" id="ARBA00035120"/>
    </source>
</evidence>
<evidence type="ECO:0000256" key="2">
    <source>
        <dbReference type="ARBA" id="ARBA00022475"/>
    </source>
</evidence>
<feature type="transmembrane region" description="Helical" evidence="10">
    <location>
        <begin position="34"/>
        <end position="54"/>
    </location>
</feature>
<accession>A0AB94IRK6</accession>
<dbReference type="PANTHER" id="PTHR28259:SF1">
    <property type="entry name" value="FLUORIDE EXPORT PROTEIN 1-RELATED"/>
    <property type="match status" value="1"/>
</dbReference>
<protein>
    <recommendedName>
        <fullName evidence="10">Fluoride-specific ion channel FluC</fullName>
    </recommendedName>
</protein>
<dbReference type="InterPro" id="IPR003691">
    <property type="entry name" value="FluC"/>
</dbReference>